<organism evidence="2">
    <name type="scientific">Vibrio tasmaniensis</name>
    <dbReference type="NCBI Taxonomy" id="212663"/>
    <lineage>
        <taxon>Bacteria</taxon>
        <taxon>Pseudomonadati</taxon>
        <taxon>Pseudomonadota</taxon>
        <taxon>Gammaproteobacteria</taxon>
        <taxon>Vibrionales</taxon>
        <taxon>Vibrionaceae</taxon>
        <taxon>Vibrio</taxon>
    </lineage>
</organism>
<feature type="transmembrane region" description="Helical" evidence="1">
    <location>
        <begin position="18"/>
        <end position="35"/>
    </location>
</feature>
<accession>A0A0H3ZUV5</accession>
<protein>
    <submittedName>
        <fullName evidence="2">Uncharacterized protein</fullName>
    </submittedName>
</protein>
<dbReference type="AlphaFoldDB" id="A0A0H3ZUV5"/>
<name>A0A0H3ZUV5_9VIBR</name>
<reference evidence="2" key="1">
    <citation type="journal article" date="2015" name="MBio">
        <title>Eco-Evolutionary Dynamics of Episomes among Ecologically Cohesive Bacterial Populations.</title>
        <authorList>
            <person name="Xue H."/>
            <person name="Cordero O.X."/>
            <person name="Camas F.M."/>
            <person name="Trimble W."/>
            <person name="Meyer F."/>
            <person name="Guglielmini J."/>
            <person name="Rocha E.P."/>
            <person name="Polz M.F."/>
        </authorList>
    </citation>
    <scope>NUCLEOTIDE SEQUENCE</scope>
    <source>
        <strain evidence="2">FF_375</strain>
    </source>
</reference>
<evidence type="ECO:0000256" key="1">
    <source>
        <dbReference type="SAM" id="Phobius"/>
    </source>
</evidence>
<keyword evidence="1" id="KW-0812">Transmembrane</keyword>
<keyword evidence="1" id="KW-0472">Membrane</keyword>
<sequence length="41" mass="4578">MSNIFDGQVRCGKLITGAARYFLTAFLTLLICPFFDEKSSC</sequence>
<proteinExistence type="predicted"/>
<dbReference type="EMBL" id="KP795541">
    <property type="protein sequence ID" value="AKN37614.1"/>
    <property type="molecule type" value="Genomic_DNA"/>
</dbReference>
<evidence type="ECO:0000313" key="2">
    <source>
        <dbReference type="EMBL" id="AKN37614.1"/>
    </source>
</evidence>
<keyword evidence="1" id="KW-1133">Transmembrane helix</keyword>